<proteinExistence type="predicted"/>
<dbReference type="Proteomes" id="UP000054565">
    <property type="component" value="Unassembled WGS sequence"/>
</dbReference>
<dbReference type="AlphaFoldDB" id="A0A0J7B9X1"/>
<dbReference type="EMBL" id="DS028096">
    <property type="protein sequence ID" value="KMP06827.1"/>
    <property type="molecule type" value="Genomic_DNA"/>
</dbReference>
<evidence type="ECO:0000313" key="1">
    <source>
        <dbReference type="EMBL" id="KMP06827.1"/>
    </source>
</evidence>
<reference evidence="2" key="1">
    <citation type="journal article" date="2010" name="Genome Res.">
        <title>Population genomic sequencing of Coccidioides fungi reveals recent hybridization and transposon control.</title>
        <authorList>
            <person name="Neafsey D.E."/>
            <person name="Barker B.M."/>
            <person name="Sharpton T.J."/>
            <person name="Stajich J.E."/>
            <person name="Park D.J."/>
            <person name="Whiston E."/>
            <person name="Hung C.-Y."/>
            <person name="McMahan C."/>
            <person name="White J."/>
            <person name="Sykes S."/>
            <person name="Heiman D."/>
            <person name="Young S."/>
            <person name="Zeng Q."/>
            <person name="Abouelleil A."/>
            <person name="Aftuck L."/>
            <person name="Bessette D."/>
            <person name="Brown A."/>
            <person name="FitzGerald M."/>
            <person name="Lui A."/>
            <person name="Macdonald J.P."/>
            <person name="Priest M."/>
            <person name="Orbach M.J."/>
            <person name="Galgiani J.N."/>
            <person name="Kirkland T.N."/>
            <person name="Cole G.T."/>
            <person name="Birren B.W."/>
            <person name="Henn M.R."/>
            <person name="Taylor J.W."/>
            <person name="Rounsley S.D."/>
        </authorList>
    </citation>
    <scope>NUCLEOTIDE SEQUENCE [LARGE SCALE GENOMIC DNA]</scope>
    <source>
        <strain evidence="2">RMSCC 2394</strain>
    </source>
</reference>
<sequence length="132" mass="14805">MALCLKNLAAIRALISIRHMGFDVQHGMESISDLSPSKLELAVGLSGVDPKSLFEKATEGIPSVLLEDGIRETNPSGFVQPENYDRFMHEKYLPAKCCRLDSAENFGLASFRVRNDLLMMKIMIYEAFVHEQ</sequence>
<protein>
    <submittedName>
        <fullName evidence="1">Uncharacterized protein</fullName>
    </submittedName>
</protein>
<organism evidence="1 2">
    <name type="scientific">Coccidioides immitis RMSCC 2394</name>
    <dbReference type="NCBI Taxonomy" id="404692"/>
    <lineage>
        <taxon>Eukaryota</taxon>
        <taxon>Fungi</taxon>
        <taxon>Dikarya</taxon>
        <taxon>Ascomycota</taxon>
        <taxon>Pezizomycotina</taxon>
        <taxon>Eurotiomycetes</taxon>
        <taxon>Eurotiomycetidae</taxon>
        <taxon>Onygenales</taxon>
        <taxon>Onygenaceae</taxon>
        <taxon>Coccidioides</taxon>
    </lineage>
</organism>
<evidence type="ECO:0000313" key="2">
    <source>
        <dbReference type="Proteomes" id="UP000054565"/>
    </source>
</evidence>
<name>A0A0J7B9X1_COCIT</name>
<accession>A0A0J7B9X1</accession>
<gene>
    <name evidence="1" type="ORF">CIRG_06508</name>
</gene>